<dbReference type="eggNOG" id="COG2860">
    <property type="taxonomic scope" value="Bacteria"/>
</dbReference>
<comment type="similarity">
    <text evidence="2">Belongs to the UPF0126 family.</text>
</comment>
<name>Q7MQW7_WOLSU</name>
<dbReference type="STRING" id="273121.WS1947"/>
<dbReference type="GO" id="GO:0005886">
    <property type="term" value="C:plasma membrane"/>
    <property type="evidence" value="ECO:0007669"/>
    <property type="project" value="UniProtKB-SubCell"/>
</dbReference>
<evidence type="ECO:0000256" key="7">
    <source>
        <dbReference type="SAM" id="Phobius"/>
    </source>
</evidence>
<keyword evidence="6 7" id="KW-0472">Membrane</keyword>
<feature type="transmembrane region" description="Helical" evidence="7">
    <location>
        <begin position="118"/>
        <end position="139"/>
    </location>
</feature>
<dbReference type="Proteomes" id="UP000000422">
    <property type="component" value="Chromosome"/>
</dbReference>
<dbReference type="PANTHER" id="PTHR30506:SF3">
    <property type="entry name" value="UPF0126 INNER MEMBRANE PROTEIN YADS-RELATED"/>
    <property type="match status" value="1"/>
</dbReference>
<keyword evidence="4 7" id="KW-0812">Transmembrane</keyword>
<feature type="domain" description="Glycine transporter" evidence="8">
    <location>
        <begin position="94"/>
        <end position="166"/>
    </location>
</feature>
<dbReference type="KEGG" id="wsu:WS1947"/>
<gene>
    <name evidence="9" type="ordered locus">WS1947</name>
</gene>
<evidence type="ECO:0000313" key="9">
    <source>
        <dbReference type="EMBL" id="CAE10953.1"/>
    </source>
</evidence>
<feature type="transmembrane region" description="Helical" evidence="7">
    <location>
        <begin position="90"/>
        <end position="112"/>
    </location>
</feature>
<evidence type="ECO:0000256" key="4">
    <source>
        <dbReference type="ARBA" id="ARBA00022692"/>
    </source>
</evidence>
<feature type="transmembrane region" description="Helical" evidence="7">
    <location>
        <begin position="62"/>
        <end position="78"/>
    </location>
</feature>
<dbReference type="EMBL" id="BX571662">
    <property type="protein sequence ID" value="CAE10953.1"/>
    <property type="molecule type" value="Genomic_DNA"/>
</dbReference>
<keyword evidence="5 7" id="KW-1133">Transmembrane helix</keyword>
<feature type="domain" description="Glycine transporter" evidence="8">
    <location>
        <begin position="6"/>
        <end position="77"/>
    </location>
</feature>
<evidence type="ECO:0000256" key="5">
    <source>
        <dbReference type="ARBA" id="ARBA00022989"/>
    </source>
</evidence>
<feature type="transmembrane region" description="Helical" evidence="7">
    <location>
        <begin position="151"/>
        <end position="170"/>
    </location>
</feature>
<evidence type="ECO:0000259" key="8">
    <source>
        <dbReference type="Pfam" id="PF03458"/>
    </source>
</evidence>
<organism evidence="10">
    <name type="scientific">Wolinella succinogenes (strain ATCC 29543 / DSM 1740 / CCUG 13145 / JCM 31913 / LMG 7466 / NCTC 11488 / FDC 602W)</name>
    <name type="common">Vibrio succinogenes</name>
    <dbReference type="NCBI Taxonomy" id="273121"/>
    <lineage>
        <taxon>Bacteria</taxon>
        <taxon>Pseudomonadati</taxon>
        <taxon>Campylobacterota</taxon>
        <taxon>Epsilonproteobacteria</taxon>
        <taxon>Campylobacterales</taxon>
        <taxon>Helicobacteraceae</taxon>
        <taxon>Wolinella</taxon>
    </lineage>
</organism>
<feature type="transmembrane region" description="Helical" evidence="7">
    <location>
        <begin position="31"/>
        <end position="50"/>
    </location>
</feature>
<proteinExistence type="inferred from homology"/>
<dbReference type="Pfam" id="PF03458">
    <property type="entry name" value="Gly_transporter"/>
    <property type="match status" value="2"/>
</dbReference>
<evidence type="ECO:0000256" key="3">
    <source>
        <dbReference type="ARBA" id="ARBA00022475"/>
    </source>
</evidence>
<dbReference type="PANTHER" id="PTHR30506">
    <property type="entry name" value="INNER MEMBRANE PROTEIN"/>
    <property type="match status" value="1"/>
</dbReference>
<protein>
    <recommendedName>
        <fullName evidence="8">Glycine transporter domain-containing protein</fullName>
    </recommendedName>
</protein>
<reference evidence="9 10" key="1">
    <citation type="journal article" date="2003" name="Proc. Natl. Acad. Sci. U.S.A.">
        <title>Complete genome sequence and analysis of Wolinella succinogenes.</title>
        <authorList>
            <person name="Baar C."/>
            <person name="Eppinger M."/>
            <person name="Raddatz G."/>
            <person name="Simon JM."/>
            <person name="Lanz C."/>
            <person name="Klimmek O."/>
            <person name="Nandakumar R."/>
            <person name="Gross R."/>
            <person name="Rosinus A."/>
            <person name="Keller H."/>
            <person name="Jagtap P."/>
            <person name="Linke B."/>
            <person name="Meyer F."/>
            <person name="Lederer H."/>
            <person name="Schuster S.C."/>
        </authorList>
    </citation>
    <scope>NUCLEOTIDE SEQUENCE [LARGE SCALE GENOMIC DNA]</scope>
    <source>
        <strain evidence="10">ATCC 29543 / DSM 1740 / CCUG 13145 / JCM 31913 / LMG 7466 / NCTC 11488 / FDC 602W</strain>
    </source>
</reference>
<comment type="subcellular location">
    <subcellularLocation>
        <location evidence="1">Cell membrane</location>
        <topology evidence="1">Multi-pass membrane protein</topology>
    </subcellularLocation>
</comment>
<feature type="transmembrane region" description="Helical" evidence="7">
    <location>
        <begin position="6"/>
        <end position="24"/>
    </location>
</feature>
<keyword evidence="10" id="KW-1185">Reference proteome</keyword>
<evidence type="ECO:0000256" key="2">
    <source>
        <dbReference type="ARBA" id="ARBA00008193"/>
    </source>
</evidence>
<evidence type="ECO:0000256" key="6">
    <source>
        <dbReference type="ARBA" id="ARBA00023136"/>
    </source>
</evidence>
<dbReference type="HOGENOM" id="CLU_064906_2_1_7"/>
<dbReference type="RefSeq" id="WP_011139736.1">
    <property type="nucleotide sequence ID" value="NC_005090.1"/>
</dbReference>
<evidence type="ECO:0000256" key="1">
    <source>
        <dbReference type="ARBA" id="ARBA00004651"/>
    </source>
</evidence>
<keyword evidence="3" id="KW-1003">Cell membrane</keyword>
<accession>Q7MQW7</accession>
<evidence type="ECO:0000313" key="10">
    <source>
        <dbReference type="Proteomes" id="UP000000422"/>
    </source>
</evidence>
<dbReference type="InterPro" id="IPR005115">
    <property type="entry name" value="Gly_transporter"/>
</dbReference>
<feature type="transmembrane region" description="Helical" evidence="7">
    <location>
        <begin position="176"/>
        <end position="194"/>
    </location>
</feature>
<dbReference type="AlphaFoldDB" id="Q7MQW7"/>
<sequence length="203" mass="22112">MDYFWIFDVIGLIAFAISGFLAGVRRNLDVLGVMIAGFATAIGGGIVRDAISGRIPFVFQEYYPVITILVALAFSILFRLHKRDQIERRIIFIVMDAIGLVAFSIAGAMVGIDYGFNFFGIILLSFITAVGGGIIRDVMVNEIPFVLVSEFYGTVAILCAVLLALAKMWLGSLPLWAILLVAGAGLALRLLGYFRGWQLPKIG</sequence>